<dbReference type="GO" id="GO:0003735">
    <property type="term" value="F:structural constituent of ribosome"/>
    <property type="evidence" value="ECO:0007669"/>
    <property type="project" value="InterPro"/>
</dbReference>
<dbReference type="GO" id="GO:0022627">
    <property type="term" value="C:cytosolic small ribosomal subunit"/>
    <property type="evidence" value="ECO:0007669"/>
    <property type="project" value="TreeGrafter"/>
</dbReference>
<keyword evidence="4 6" id="KW-0689">Ribosomal protein</keyword>
<dbReference type="NCBIfam" id="TIGR03635">
    <property type="entry name" value="uS17_bact"/>
    <property type="match status" value="1"/>
</dbReference>
<evidence type="ECO:0000256" key="1">
    <source>
        <dbReference type="ARBA" id="ARBA00010254"/>
    </source>
</evidence>
<keyword evidence="5" id="KW-0687">Ribonucleoprotein</keyword>
<dbReference type="Pfam" id="PF00366">
    <property type="entry name" value="Ribosomal_S17"/>
    <property type="match status" value="1"/>
</dbReference>
<dbReference type="CDD" id="cd00364">
    <property type="entry name" value="Ribosomal_uS17"/>
    <property type="match status" value="1"/>
</dbReference>
<evidence type="ECO:0000256" key="4">
    <source>
        <dbReference type="ARBA" id="ARBA00022980"/>
    </source>
</evidence>
<dbReference type="Gene3D" id="2.40.50.140">
    <property type="entry name" value="Nucleic acid-binding proteins"/>
    <property type="match status" value="1"/>
</dbReference>
<dbReference type="PROSITE" id="PS00056">
    <property type="entry name" value="RIBOSOMAL_S17"/>
    <property type="match status" value="1"/>
</dbReference>
<comment type="similarity">
    <text evidence="1">Belongs to the universal ribosomal protein uS17 family.</text>
</comment>
<organism evidence="6">
    <name type="scientific">mine drainage metagenome</name>
    <dbReference type="NCBI Taxonomy" id="410659"/>
    <lineage>
        <taxon>unclassified sequences</taxon>
        <taxon>metagenomes</taxon>
        <taxon>ecological metagenomes</taxon>
    </lineage>
</organism>
<comment type="caution">
    <text evidence="6">The sequence shown here is derived from an EMBL/GenBank/DDBJ whole genome shotgun (WGS) entry which is preliminary data.</text>
</comment>
<dbReference type="InterPro" id="IPR019979">
    <property type="entry name" value="Ribosomal_uS17_CS"/>
</dbReference>
<evidence type="ECO:0000256" key="5">
    <source>
        <dbReference type="ARBA" id="ARBA00023274"/>
    </source>
</evidence>
<evidence type="ECO:0000256" key="3">
    <source>
        <dbReference type="ARBA" id="ARBA00022884"/>
    </source>
</evidence>
<proteinExistence type="inferred from homology"/>
<dbReference type="InterPro" id="IPR000266">
    <property type="entry name" value="Ribosomal_uS17"/>
</dbReference>
<reference evidence="6" key="2">
    <citation type="journal article" date="2014" name="ISME J.">
        <title>Microbial stratification in low pH oxic and suboxic macroscopic growths along an acid mine drainage.</title>
        <authorList>
            <person name="Mendez-Garcia C."/>
            <person name="Mesa V."/>
            <person name="Sprenger R.R."/>
            <person name="Richter M."/>
            <person name="Diez M.S."/>
            <person name="Solano J."/>
            <person name="Bargiela R."/>
            <person name="Golyshina O.V."/>
            <person name="Manteca A."/>
            <person name="Ramos J.L."/>
            <person name="Gallego J.R."/>
            <person name="Llorente I."/>
            <person name="Martins Dos Santos V.A."/>
            <person name="Jensen O.N."/>
            <person name="Pelaez A.I."/>
            <person name="Sanchez J."/>
            <person name="Ferrer M."/>
        </authorList>
    </citation>
    <scope>NUCLEOTIDE SEQUENCE</scope>
</reference>
<name>T1CW11_9ZZZZ</name>
<dbReference type="AlphaFoldDB" id="T1CW11"/>
<dbReference type="InterPro" id="IPR012340">
    <property type="entry name" value="NA-bd_OB-fold"/>
</dbReference>
<dbReference type="EMBL" id="AUZY01001708">
    <property type="protein sequence ID" value="EQD74140.1"/>
    <property type="molecule type" value="Genomic_DNA"/>
</dbReference>
<dbReference type="PANTHER" id="PTHR10744:SF1">
    <property type="entry name" value="SMALL RIBOSOMAL SUBUNIT PROTEIN US17M"/>
    <property type="match status" value="1"/>
</dbReference>
<dbReference type="NCBIfam" id="NF004123">
    <property type="entry name" value="PRK05610.1"/>
    <property type="match status" value="1"/>
</dbReference>
<dbReference type="GO" id="GO:0019843">
    <property type="term" value="F:rRNA binding"/>
    <property type="evidence" value="ECO:0007669"/>
    <property type="project" value="UniProtKB-KW"/>
</dbReference>
<dbReference type="PRINTS" id="PR00973">
    <property type="entry name" value="RIBOSOMALS17"/>
</dbReference>
<sequence>MTAKTTTSNGRTQVGCAIRPSRQQSVVVEMVRQVRHPKYHKYVRHRSRVMAHDEDGQVRVGDVVRIRECRPLSKRKAWRVEAILVRADKTAIHADLAEESHP</sequence>
<evidence type="ECO:0000256" key="2">
    <source>
        <dbReference type="ARBA" id="ARBA00022730"/>
    </source>
</evidence>
<evidence type="ECO:0000313" key="6">
    <source>
        <dbReference type="EMBL" id="EQD74140.1"/>
    </source>
</evidence>
<reference evidence="6" key="1">
    <citation type="submission" date="2013-08" db="EMBL/GenBank/DDBJ databases">
        <authorList>
            <person name="Mendez C."/>
            <person name="Richter M."/>
            <person name="Ferrer M."/>
            <person name="Sanchez J."/>
        </authorList>
    </citation>
    <scope>NUCLEOTIDE SEQUENCE</scope>
</reference>
<dbReference type="GO" id="GO:0006412">
    <property type="term" value="P:translation"/>
    <property type="evidence" value="ECO:0007669"/>
    <property type="project" value="InterPro"/>
</dbReference>
<dbReference type="InterPro" id="IPR019984">
    <property type="entry name" value="Ribosomal_uS17_bact/chlr"/>
</dbReference>
<dbReference type="PANTHER" id="PTHR10744">
    <property type="entry name" value="40S RIBOSOMAL PROTEIN S11 FAMILY MEMBER"/>
    <property type="match status" value="1"/>
</dbReference>
<keyword evidence="3" id="KW-0694">RNA-binding</keyword>
<accession>T1CW11</accession>
<dbReference type="SUPFAM" id="SSF50249">
    <property type="entry name" value="Nucleic acid-binding proteins"/>
    <property type="match status" value="1"/>
</dbReference>
<keyword evidence="2" id="KW-0699">rRNA-binding</keyword>
<gene>
    <name evidence="6" type="ORF">B1B_02836</name>
</gene>
<protein>
    <submittedName>
        <fullName evidence="6">Ribosomal protein S17, bacterial-type</fullName>
    </submittedName>
</protein>
<dbReference type="HAMAP" id="MF_01345_B">
    <property type="entry name" value="Ribosomal_uS17_B"/>
    <property type="match status" value="1"/>
</dbReference>